<keyword evidence="2" id="KW-1185">Reference proteome</keyword>
<name>A0ABS5W766_9SPHN</name>
<protein>
    <submittedName>
        <fullName evidence="1">Uncharacterized protein</fullName>
    </submittedName>
</protein>
<sequence length="309" mass="33365">MTMQFADIARQAAADGAISADEILSLRRMGWGDGSIRAEEAAAIFDVNDALVQPTAEWSDFFVEAIGDYVLSGAEPRGYVSQDAANWLIERLDRNGQLKGMTELELLVRVLERGFNVPQQLKSYILQQLEQAVLTGSGPTRSGELVAGSINTTEAALLRRVLFAPAGDGPAAVSCIEAELLFRLKDASLGAANAPEWKRMFVQGVANYLQGVASRTAQISREQAAELEAFVADDSTHVARFLGRMVQSSPDAFGVAFGKKQPTRDPLAELSDAENVDAAEKQWLDAHVKADGTIDEYETALIAFLAEDA</sequence>
<proteinExistence type="predicted"/>
<evidence type="ECO:0000313" key="1">
    <source>
        <dbReference type="EMBL" id="MBT2135316.1"/>
    </source>
</evidence>
<comment type="caution">
    <text evidence="1">The sequence shown here is derived from an EMBL/GenBank/DDBJ whole genome shotgun (WGS) entry which is preliminary data.</text>
</comment>
<dbReference type="RefSeq" id="WP_214537030.1">
    <property type="nucleotide sequence ID" value="NZ_JAHFVK010000002.1"/>
</dbReference>
<dbReference type="Proteomes" id="UP000811255">
    <property type="component" value="Unassembled WGS sequence"/>
</dbReference>
<reference evidence="1 2" key="1">
    <citation type="submission" date="2021-05" db="EMBL/GenBank/DDBJ databases">
        <title>Croceibacterium sp. LX-88 genome sequence.</title>
        <authorList>
            <person name="Luo X."/>
        </authorList>
    </citation>
    <scope>NUCLEOTIDE SEQUENCE [LARGE SCALE GENOMIC DNA]</scope>
    <source>
        <strain evidence="1 2">LX-88</strain>
    </source>
</reference>
<gene>
    <name evidence="1" type="ORF">KK137_13340</name>
</gene>
<organism evidence="1 2">
    <name type="scientific">Croceibacterium selenioxidans</name>
    <dbReference type="NCBI Taxonomy" id="2838833"/>
    <lineage>
        <taxon>Bacteria</taxon>
        <taxon>Pseudomonadati</taxon>
        <taxon>Pseudomonadota</taxon>
        <taxon>Alphaproteobacteria</taxon>
        <taxon>Sphingomonadales</taxon>
        <taxon>Erythrobacteraceae</taxon>
        <taxon>Croceibacterium</taxon>
    </lineage>
</organism>
<accession>A0ABS5W766</accession>
<evidence type="ECO:0000313" key="2">
    <source>
        <dbReference type="Proteomes" id="UP000811255"/>
    </source>
</evidence>
<dbReference type="EMBL" id="JAHFVK010000002">
    <property type="protein sequence ID" value="MBT2135316.1"/>
    <property type="molecule type" value="Genomic_DNA"/>
</dbReference>